<comment type="caution">
    <text evidence="1">The sequence shown here is derived from an EMBL/GenBank/DDBJ whole genome shotgun (WGS) entry which is preliminary data.</text>
</comment>
<organism evidence="1 2">
    <name type="scientific">Streptomyces lavenduligriseus</name>
    <dbReference type="NCBI Taxonomy" id="67315"/>
    <lineage>
        <taxon>Bacteria</taxon>
        <taxon>Bacillati</taxon>
        <taxon>Actinomycetota</taxon>
        <taxon>Actinomycetes</taxon>
        <taxon>Kitasatosporales</taxon>
        <taxon>Streptomycetaceae</taxon>
        <taxon>Streptomyces</taxon>
    </lineage>
</organism>
<proteinExistence type="predicted"/>
<gene>
    <name evidence="1" type="ORF">M4438_06880</name>
</gene>
<protein>
    <submittedName>
        <fullName evidence="1">Uncharacterized protein</fullName>
    </submittedName>
</protein>
<sequence length="160" mass="17490">MEYVTAVWDDGGFQVDASAYLAELPRLRAGLPPGARAFATDPGHYDIAGATRCVKDLELAGVRLATDKSGGPVLDFAPNKFKHDSGLRIGYSGVRHFAIDYEHSIDWMSADTVLLDEILPDEDGGCRHEIALTDASITVRCEDLRAVWTEEPRPTRGWGS</sequence>
<dbReference type="EMBL" id="JAMCCK010000010">
    <property type="protein sequence ID" value="MCL3993248.1"/>
    <property type="molecule type" value="Genomic_DNA"/>
</dbReference>
<dbReference type="RefSeq" id="WP_249457828.1">
    <property type="nucleotide sequence ID" value="NZ_JAMCCK010000010.1"/>
</dbReference>
<keyword evidence="2" id="KW-1185">Reference proteome</keyword>
<reference evidence="1 2" key="1">
    <citation type="submission" date="2022-05" db="EMBL/GenBank/DDBJ databases">
        <title>Genome Resource of Streptomyces lavenduligriseus GA1-1, a Strain with Broad-Spectrum Antifungal Activity against Phytopathogenic Fungi.</title>
        <authorList>
            <person name="Qi D."/>
        </authorList>
    </citation>
    <scope>NUCLEOTIDE SEQUENCE [LARGE SCALE GENOMIC DNA]</scope>
    <source>
        <strain evidence="1 2">GA1-1</strain>
    </source>
</reference>
<name>A0ABT0NPM1_9ACTN</name>
<dbReference type="Proteomes" id="UP001202052">
    <property type="component" value="Unassembled WGS sequence"/>
</dbReference>
<evidence type="ECO:0000313" key="1">
    <source>
        <dbReference type="EMBL" id="MCL3993248.1"/>
    </source>
</evidence>
<evidence type="ECO:0000313" key="2">
    <source>
        <dbReference type="Proteomes" id="UP001202052"/>
    </source>
</evidence>
<accession>A0ABT0NPM1</accession>